<evidence type="ECO:0000313" key="2">
    <source>
        <dbReference type="EMBL" id="KAH7143905.1"/>
    </source>
</evidence>
<feature type="compositionally biased region" description="Polar residues" evidence="1">
    <location>
        <begin position="676"/>
        <end position="686"/>
    </location>
</feature>
<feature type="compositionally biased region" description="Polar residues" evidence="1">
    <location>
        <begin position="649"/>
        <end position="659"/>
    </location>
</feature>
<feature type="compositionally biased region" description="Low complexity" evidence="1">
    <location>
        <begin position="306"/>
        <end position="318"/>
    </location>
</feature>
<feature type="compositionally biased region" description="Basic and acidic residues" evidence="1">
    <location>
        <begin position="698"/>
        <end position="716"/>
    </location>
</feature>
<dbReference type="OrthoDB" id="3439935at2759"/>
<feature type="region of interest" description="Disordered" evidence="1">
    <location>
        <begin position="583"/>
        <end position="766"/>
    </location>
</feature>
<feature type="compositionally biased region" description="Basic and acidic residues" evidence="1">
    <location>
        <begin position="399"/>
        <end position="418"/>
    </location>
</feature>
<feature type="compositionally biased region" description="Basic and acidic residues" evidence="1">
    <location>
        <begin position="333"/>
        <end position="352"/>
    </location>
</feature>
<reference evidence="2" key="1">
    <citation type="journal article" date="2021" name="Nat. Commun.">
        <title>Genetic determinants of endophytism in the Arabidopsis root mycobiome.</title>
        <authorList>
            <person name="Mesny F."/>
            <person name="Miyauchi S."/>
            <person name="Thiergart T."/>
            <person name="Pickel B."/>
            <person name="Atanasova L."/>
            <person name="Karlsson M."/>
            <person name="Huettel B."/>
            <person name="Barry K.W."/>
            <person name="Haridas S."/>
            <person name="Chen C."/>
            <person name="Bauer D."/>
            <person name="Andreopoulos W."/>
            <person name="Pangilinan J."/>
            <person name="LaButti K."/>
            <person name="Riley R."/>
            <person name="Lipzen A."/>
            <person name="Clum A."/>
            <person name="Drula E."/>
            <person name="Henrissat B."/>
            <person name="Kohler A."/>
            <person name="Grigoriev I.V."/>
            <person name="Martin F.M."/>
            <person name="Hacquard S."/>
        </authorList>
    </citation>
    <scope>NUCLEOTIDE SEQUENCE</scope>
    <source>
        <strain evidence="2">MPI-CAGE-AT-0147</strain>
    </source>
</reference>
<proteinExistence type="predicted"/>
<name>A0A9P9ETZ1_9HYPO</name>
<organism evidence="2 3">
    <name type="scientific">Dactylonectria macrodidyma</name>
    <dbReference type="NCBI Taxonomy" id="307937"/>
    <lineage>
        <taxon>Eukaryota</taxon>
        <taxon>Fungi</taxon>
        <taxon>Dikarya</taxon>
        <taxon>Ascomycota</taxon>
        <taxon>Pezizomycotina</taxon>
        <taxon>Sordariomycetes</taxon>
        <taxon>Hypocreomycetidae</taxon>
        <taxon>Hypocreales</taxon>
        <taxon>Nectriaceae</taxon>
        <taxon>Dactylonectria</taxon>
    </lineage>
</organism>
<dbReference type="EMBL" id="JAGMUV010000009">
    <property type="protein sequence ID" value="KAH7143905.1"/>
    <property type="molecule type" value="Genomic_DNA"/>
</dbReference>
<feature type="compositionally biased region" description="Basic and acidic residues" evidence="1">
    <location>
        <begin position="634"/>
        <end position="647"/>
    </location>
</feature>
<gene>
    <name evidence="2" type="ORF">EDB81DRAFT_935351</name>
</gene>
<comment type="caution">
    <text evidence="2">The sequence shown here is derived from an EMBL/GenBank/DDBJ whole genome shotgun (WGS) entry which is preliminary data.</text>
</comment>
<feature type="compositionally biased region" description="Basic and acidic residues" evidence="1">
    <location>
        <begin position="108"/>
        <end position="123"/>
    </location>
</feature>
<dbReference type="AlphaFoldDB" id="A0A9P9ETZ1"/>
<protein>
    <submittedName>
        <fullName evidence="2">Uncharacterized protein</fullName>
    </submittedName>
</protein>
<dbReference type="Proteomes" id="UP000738349">
    <property type="component" value="Unassembled WGS sequence"/>
</dbReference>
<evidence type="ECO:0000313" key="3">
    <source>
        <dbReference type="Proteomes" id="UP000738349"/>
    </source>
</evidence>
<keyword evidence="3" id="KW-1185">Reference proteome</keyword>
<feature type="region of interest" description="Disordered" evidence="1">
    <location>
        <begin position="44"/>
        <end position="194"/>
    </location>
</feature>
<feature type="compositionally biased region" description="Polar residues" evidence="1">
    <location>
        <begin position="622"/>
        <end position="632"/>
    </location>
</feature>
<feature type="compositionally biased region" description="Basic residues" evidence="1">
    <location>
        <begin position="354"/>
        <end position="371"/>
    </location>
</feature>
<sequence>MARGKATGPSHFCEWAIGTTIPSILGPIPEQKRPRRRDVVKIEVTTDDESEEDTLKITYPRTGRTNRAHNNVGFNHARSSAADNHTSNNPTPDNPASDDTASDNPDSAVKKVRFEDNAKDAPKKSALKKSRPRTDPVETSDSSPSQVSDSEVESSNNTSKPALKGKKQQTKQNLSSDDTEIEYDPNPHPTCKCQRCANGRQWLGKRCKKCAKESSDNNSTEISESESDVPPSKSKKQTPDNGKKNGGKKSATDEQALGSKSEKSTKGQTKNKSANLKGSTKNEESTTEVETSGSEPDTFSKDNKLSKSAKPAKLANPSERGSKQSETDDETTESAKETDEDIEPIKKKDTVKSGRGKKKQEKQNNKQKKKAKSETRDQVEDEEETSPRREKSKHRKGKKIEESEKDLSKTSKNRDGHRNGNYPEAFPSPHLRRPNLIEPIRAEVVQTERVVETPEDPAPNAYFDQANNIVRVYYGPVYGNHHGNALYPSRNLSDRPLPMGVPHPTQNPYYYGFNNRQQPQHPPPPPLQGYGYNQVPITQGVPTGPWNAPVPPAGMLPGVPPVFAGNQVNQPYGHWVQGGGETYMMSGGAGGTPPSKDKDKDGVNNVGPEEQQNPYLPKRAKSQFSVYGNSHRQASKETRKSGKEDGRLPSNQGWSNNDGAASRQGGWGDNSKDNDWGQTNNSQQGQDAWEGSAKNSHRSNDTVQKKGDHWGEDTHMQTKYTPDDWNDSRNQGEEKGNNDNEWNVKKSEDDKGGFSQANNVMPGSWVDNPLTTPAVAHPWADLSAAADTGGGVW</sequence>
<feature type="compositionally biased region" description="Basic and acidic residues" evidence="1">
    <location>
        <begin position="726"/>
        <end position="752"/>
    </location>
</feature>
<evidence type="ECO:0000256" key="1">
    <source>
        <dbReference type="SAM" id="MobiDB-lite"/>
    </source>
</evidence>
<accession>A0A9P9ETZ1</accession>
<feature type="compositionally biased region" description="Polar residues" evidence="1">
    <location>
        <begin position="63"/>
        <end position="91"/>
    </location>
</feature>
<feature type="compositionally biased region" description="Polar residues" evidence="1">
    <location>
        <begin position="266"/>
        <end position="278"/>
    </location>
</feature>
<feature type="region of interest" description="Disordered" evidence="1">
    <location>
        <begin position="207"/>
        <end position="434"/>
    </location>
</feature>
<feature type="compositionally biased region" description="Low complexity" evidence="1">
    <location>
        <begin position="139"/>
        <end position="159"/>
    </location>
</feature>